<sequence length="106" mass="12180">MEENRKLSDEENYDEELKKEHLEGWFDIDVLSIVPSIAFQGYKPLGWDSNDAYRKGSASIAVATRKNINRKSKKQKAKMGCRGDAIFRAYKRKAEYGAIEVARVYS</sequence>
<dbReference type="OrthoDB" id="10509887at2759"/>
<proteinExistence type="predicted"/>
<gene>
    <name evidence="1" type="ORF">C2G38_2246412</name>
</gene>
<keyword evidence="2" id="KW-1185">Reference proteome</keyword>
<name>A0A397V8Z0_9GLOM</name>
<reference evidence="1 2" key="1">
    <citation type="submission" date="2018-06" db="EMBL/GenBank/DDBJ databases">
        <title>Comparative genomics reveals the genomic features of Rhizophagus irregularis, R. cerebriforme, R. diaphanum and Gigaspora rosea, and their symbiotic lifestyle signature.</title>
        <authorList>
            <person name="Morin E."/>
            <person name="San Clemente H."/>
            <person name="Chen E.C.H."/>
            <person name="De La Providencia I."/>
            <person name="Hainaut M."/>
            <person name="Kuo A."/>
            <person name="Kohler A."/>
            <person name="Murat C."/>
            <person name="Tang N."/>
            <person name="Roy S."/>
            <person name="Loubradou J."/>
            <person name="Henrissat B."/>
            <person name="Grigoriev I.V."/>
            <person name="Corradi N."/>
            <person name="Roux C."/>
            <person name="Martin F.M."/>
        </authorList>
    </citation>
    <scope>NUCLEOTIDE SEQUENCE [LARGE SCALE GENOMIC DNA]</scope>
    <source>
        <strain evidence="1 2">DAOM 194757</strain>
    </source>
</reference>
<organism evidence="1 2">
    <name type="scientific">Gigaspora rosea</name>
    <dbReference type="NCBI Taxonomy" id="44941"/>
    <lineage>
        <taxon>Eukaryota</taxon>
        <taxon>Fungi</taxon>
        <taxon>Fungi incertae sedis</taxon>
        <taxon>Mucoromycota</taxon>
        <taxon>Glomeromycotina</taxon>
        <taxon>Glomeromycetes</taxon>
        <taxon>Diversisporales</taxon>
        <taxon>Gigasporaceae</taxon>
        <taxon>Gigaspora</taxon>
    </lineage>
</organism>
<comment type="caution">
    <text evidence="1">The sequence shown here is derived from an EMBL/GenBank/DDBJ whole genome shotgun (WGS) entry which is preliminary data.</text>
</comment>
<dbReference type="EMBL" id="QKWP01000608">
    <property type="protein sequence ID" value="RIB17389.1"/>
    <property type="molecule type" value="Genomic_DNA"/>
</dbReference>
<evidence type="ECO:0000313" key="1">
    <source>
        <dbReference type="EMBL" id="RIB17389.1"/>
    </source>
</evidence>
<evidence type="ECO:0000313" key="2">
    <source>
        <dbReference type="Proteomes" id="UP000266673"/>
    </source>
</evidence>
<dbReference type="Proteomes" id="UP000266673">
    <property type="component" value="Unassembled WGS sequence"/>
</dbReference>
<accession>A0A397V8Z0</accession>
<protein>
    <submittedName>
        <fullName evidence="1">Uncharacterized protein</fullName>
    </submittedName>
</protein>
<dbReference type="AlphaFoldDB" id="A0A397V8Z0"/>